<dbReference type="Proteomes" id="UP000017805">
    <property type="component" value="Chromosome"/>
</dbReference>
<dbReference type="InterPro" id="IPR008391">
    <property type="entry name" value="AXE1_dom"/>
</dbReference>
<dbReference type="STRING" id="1367477.N288_23000"/>
<dbReference type="PANTHER" id="PTHR40111">
    <property type="entry name" value="CEPHALOSPORIN-C DEACETYLASE"/>
    <property type="match status" value="1"/>
</dbReference>
<dbReference type="OrthoDB" id="9770528at2"/>
<reference evidence="4 5" key="1">
    <citation type="submission" date="2013-07" db="EMBL/GenBank/DDBJ databases">
        <title>Complete genome sequence of Bacillus infantis NRRL B-14911 that has potential to induce cardiac disease by antigenic mimicry.</title>
        <authorList>
            <person name="Massilamany C."/>
            <person name="Smith T.P.L."/>
            <person name="Loy J.D."/>
            <person name="Barletta R."/>
            <person name="Reddy J."/>
        </authorList>
    </citation>
    <scope>NUCLEOTIDE SEQUENCE [LARGE SCALE GENOMIC DNA]</scope>
    <source>
        <strain evidence="4 5">NRRL B-14911</strain>
    </source>
</reference>
<dbReference type="AlphaFoldDB" id="U5LF00"/>
<feature type="active site" description="Nucleophile" evidence="1">
    <location>
        <position position="195"/>
    </location>
</feature>
<dbReference type="PANTHER" id="PTHR40111:SF1">
    <property type="entry name" value="CEPHALOSPORIN-C DEACETYLASE"/>
    <property type="match status" value="1"/>
</dbReference>
<dbReference type="Gene3D" id="3.40.50.1820">
    <property type="entry name" value="alpha/beta hydrolase"/>
    <property type="match status" value="1"/>
</dbReference>
<feature type="active site" description="Charge relay system" evidence="1">
    <location>
        <position position="284"/>
    </location>
</feature>
<dbReference type="Pfam" id="PF05448">
    <property type="entry name" value="AXE1"/>
    <property type="match status" value="1"/>
</dbReference>
<dbReference type="InterPro" id="IPR029058">
    <property type="entry name" value="AB_hydrolase_fold"/>
</dbReference>
<feature type="binding site" evidence="2">
    <location>
        <position position="107"/>
    </location>
    <ligand>
        <name>substrate</name>
    </ligand>
</feature>
<name>U5LF00_9BACI</name>
<dbReference type="GO" id="GO:0052689">
    <property type="term" value="F:carboxylic ester hydrolase activity"/>
    <property type="evidence" value="ECO:0007669"/>
    <property type="project" value="TreeGrafter"/>
</dbReference>
<dbReference type="GO" id="GO:0005976">
    <property type="term" value="P:polysaccharide metabolic process"/>
    <property type="evidence" value="ECO:0007669"/>
    <property type="project" value="TreeGrafter"/>
</dbReference>
<evidence type="ECO:0000256" key="1">
    <source>
        <dbReference type="PIRSR" id="PIRSR639069-1"/>
    </source>
</evidence>
<gene>
    <name evidence="4" type="ORF">N288_23000</name>
</gene>
<dbReference type="KEGG" id="bif:N288_23000"/>
<feature type="active site" description="Charge relay system" evidence="1">
    <location>
        <position position="313"/>
    </location>
</feature>
<feature type="domain" description="Acetyl xylan esterase" evidence="3">
    <location>
        <begin position="16"/>
        <end position="328"/>
    </location>
</feature>
<dbReference type="SUPFAM" id="SSF53474">
    <property type="entry name" value="alpha/beta-Hydrolases"/>
    <property type="match status" value="1"/>
</dbReference>
<evidence type="ECO:0000313" key="5">
    <source>
        <dbReference type="Proteomes" id="UP000017805"/>
    </source>
</evidence>
<dbReference type="HOGENOM" id="CLU_054209_1_0_9"/>
<evidence type="ECO:0000313" key="4">
    <source>
        <dbReference type="EMBL" id="AGX06439.1"/>
    </source>
</evidence>
<dbReference type="EMBL" id="CP006643">
    <property type="protein sequence ID" value="AGX06439.1"/>
    <property type="molecule type" value="Genomic_DNA"/>
</dbReference>
<evidence type="ECO:0000259" key="3">
    <source>
        <dbReference type="Pfam" id="PF05448"/>
    </source>
</evidence>
<sequence>MRTVPAPVFLERSGEMNLFDMPLEELQHYKPAQTRQDDFESFWKKRIEENSQYPLNIEVMERVYPVPGVRVYDIYFDGFRNSRIHGVYVTPETPGADTPAAVIFHGYNWNTLQPHYSFKHVIQGIPVLMVEVRGQNLLSPDRNHYGNGGPGGWMTLGVMDPDQYYYSLVYMDCFRSIDAVRELSRKRSVFVEGGSQGGALAIAAAALQDDILLALADIPFLTHFKRSVELSSDGPYQEISHYFKVHDPLHQTEEQVYQTLSYVDCMNMASMVECPVLLSAGLEDIVCPPSSAFALFNHLGGPKEIRAYPEYAHEVPAVHEEEKLKFISSRLKNREKRCRP</sequence>
<evidence type="ECO:0000256" key="2">
    <source>
        <dbReference type="PIRSR" id="PIRSR639069-2"/>
    </source>
</evidence>
<dbReference type="PATRIC" id="fig|1367477.3.peg.4591"/>
<proteinExistence type="predicted"/>
<dbReference type="InterPro" id="IPR039069">
    <property type="entry name" value="CE7"/>
</dbReference>
<keyword evidence="5" id="KW-1185">Reference proteome</keyword>
<protein>
    <recommendedName>
        <fullName evidence="3">Acetyl xylan esterase domain-containing protein</fullName>
    </recommendedName>
</protein>
<accession>U5LF00</accession>
<organism evidence="4 5">
    <name type="scientific">Bacillus infantis NRRL B-14911</name>
    <dbReference type="NCBI Taxonomy" id="1367477"/>
    <lineage>
        <taxon>Bacteria</taxon>
        <taxon>Bacillati</taxon>
        <taxon>Bacillota</taxon>
        <taxon>Bacilli</taxon>
        <taxon>Bacillales</taxon>
        <taxon>Bacillaceae</taxon>
        <taxon>Bacillus</taxon>
    </lineage>
</organism>